<evidence type="ECO:0000313" key="9">
    <source>
        <dbReference type="Proteomes" id="UP000265703"/>
    </source>
</evidence>
<dbReference type="Pfam" id="PF07778">
    <property type="entry name" value="CENP-I"/>
    <property type="match status" value="1"/>
</dbReference>
<comment type="caution">
    <text evidence="8">The sequence shown here is derived from an EMBL/GenBank/DDBJ whole genome shotgun (WGS) entry which is preliminary data.</text>
</comment>
<dbReference type="CDD" id="cd22647">
    <property type="entry name" value="CTF3_NTD_HEAT"/>
    <property type="match status" value="1"/>
</dbReference>
<keyword evidence="6" id="KW-0137">Centromere</keyword>
<evidence type="ECO:0000256" key="1">
    <source>
        <dbReference type="ARBA" id="ARBA00004123"/>
    </source>
</evidence>
<keyword evidence="5" id="KW-0539">Nucleus</keyword>
<evidence type="ECO:0000256" key="2">
    <source>
        <dbReference type="ARBA" id="ARBA00004584"/>
    </source>
</evidence>
<keyword evidence="9" id="KW-1185">Reference proteome</keyword>
<proteinExistence type="inferred from homology"/>
<evidence type="ECO:0000256" key="5">
    <source>
        <dbReference type="ARBA" id="ARBA00023242"/>
    </source>
</evidence>
<comment type="similarity">
    <text evidence="3">Belongs to the CENP-I/CTF3 family.</text>
</comment>
<evidence type="ECO:0000256" key="6">
    <source>
        <dbReference type="ARBA" id="ARBA00023328"/>
    </source>
</evidence>
<evidence type="ECO:0000256" key="7">
    <source>
        <dbReference type="SAM" id="MobiDB-lite"/>
    </source>
</evidence>
<dbReference type="InterPro" id="IPR012485">
    <property type="entry name" value="CENP-I"/>
</dbReference>
<dbReference type="STRING" id="658196.A0A397SQF0"/>
<feature type="region of interest" description="Disordered" evidence="7">
    <location>
        <begin position="1"/>
        <end position="20"/>
    </location>
</feature>
<dbReference type="AlphaFoldDB" id="A0A397SQF0"/>
<name>A0A397SQF0_9GLOM</name>
<sequence length="731" mass="84995">MFDLSDANSSREKNGQEIQISRSEKANTEKLINEKIHYITQNAGVKEKNIKKNVKNQIIELVELVLISGLEVAQLAEILDVIIIGKLDDFETKKLVKILLPRAKVPNFFIIKILGNLGNKILKYNIQALLLRWIIIVYNVIEDHSQLLKFYGVIFHYMEYDTLRPLLCHILYLMTRREHVKPYRIRKLIDLQARFGPEPHLLGLLTLYKDLFPNLVTIRIPPIKSAIFKCPDISLFQLLNQIQRKWNYDINLDNIPITRPLIPKPAAKRRKLEHVEIPKACTFNATRNSITLEEIMNVKSLASNIDKIDLPSQLSSVLDNRMMQHIVVCNPEKVIIARISYWLEQCLMDLVYWNDNTVEIKARVNSVLIKLVALTEFMKELLPVIQEFLVNYIQTWDGIEHQEAIFKLLSFLRPEPFEQLSKEFFAPLQNLHGKSPPSWKAKLIRCYTNLFTHWILFQENNFSENNEDEIEGFENSFLKLSIEGDHSRTIQEFIHHVNQLSIISLESTNDDLEVQHAIFSAFEAMVNLQMNYNWDRIIIPSSSIVYRAFFSSSGMSLSRICGIVLQYKAAFDKFEKNPKQNGSHYSCDYINYFNSFVMDICNCLWRNRPFNKIDKNSKGFHLDDDIIQKLQEIYNEDWAFRYSLTHLPSLAALSKSCVRDLEDSSPNIKKRLALPVSQFSLKEISTAGGLQISFNDYRVHFLNVLYKLGFVGIHDFLCQSLISLSKLKNKE</sequence>
<organism evidence="8 9">
    <name type="scientific">Glomus cerebriforme</name>
    <dbReference type="NCBI Taxonomy" id="658196"/>
    <lineage>
        <taxon>Eukaryota</taxon>
        <taxon>Fungi</taxon>
        <taxon>Fungi incertae sedis</taxon>
        <taxon>Mucoromycota</taxon>
        <taxon>Glomeromycotina</taxon>
        <taxon>Glomeromycetes</taxon>
        <taxon>Glomerales</taxon>
        <taxon>Glomeraceae</taxon>
        <taxon>Glomus</taxon>
    </lineage>
</organism>
<dbReference type="PANTHER" id="PTHR48208:SF2">
    <property type="entry name" value="CENTROMERE PROTEIN I"/>
    <property type="match status" value="1"/>
</dbReference>
<gene>
    <name evidence="8" type="ORF">C1645_828676</name>
</gene>
<dbReference type="GO" id="GO:0000939">
    <property type="term" value="C:inner kinetochore"/>
    <property type="evidence" value="ECO:0007669"/>
    <property type="project" value="TreeGrafter"/>
</dbReference>
<keyword evidence="4" id="KW-0158">Chromosome</keyword>
<dbReference type="OrthoDB" id="6347512at2759"/>
<dbReference type="GO" id="GO:0034080">
    <property type="term" value="P:CENP-A containing chromatin assembly"/>
    <property type="evidence" value="ECO:0007669"/>
    <property type="project" value="TreeGrafter"/>
</dbReference>
<accession>A0A397SQF0</accession>
<evidence type="ECO:0000256" key="3">
    <source>
        <dbReference type="ARBA" id="ARBA00005470"/>
    </source>
</evidence>
<dbReference type="PANTHER" id="PTHR48208">
    <property type="entry name" value="CENTROMERE PROTEIN I"/>
    <property type="match status" value="1"/>
</dbReference>
<evidence type="ECO:0000313" key="8">
    <source>
        <dbReference type="EMBL" id="RIA86846.1"/>
    </source>
</evidence>
<dbReference type="GO" id="GO:0005634">
    <property type="term" value="C:nucleus"/>
    <property type="evidence" value="ECO:0007669"/>
    <property type="project" value="UniProtKB-SubCell"/>
</dbReference>
<evidence type="ECO:0000256" key="4">
    <source>
        <dbReference type="ARBA" id="ARBA00022454"/>
    </source>
</evidence>
<dbReference type="Proteomes" id="UP000265703">
    <property type="component" value="Unassembled WGS sequence"/>
</dbReference>
<reference evidence="8 9" key="1">
    <citation type="submission" date="2018-06" db="EMBL/GenBank/DDBJ databases">
        <title>Comparative genomics reveals the genomic features of Rhizophagus irregularis, R. cerebriforme, R. diaphanum and Gigaspora rosea, and their symbiotic lifestyle signature.</title>
        <authorList>
            <person name="Morin E."/>
            <person name="San Clemente H."/>
            <person name="Chen E.C.H."/>
            <person name="De La Providencia I."/>
            <person name="Hainaut M."/>
            <person name="Kuo A."/>
            <person name="Kohler A."/>
            <person name="Murat C."/>
            <person name="Tang N."/>
            <person name="Roy S."/>
            <person name="Loubradou J."/>
            <person name="Henrissat B."/>
            <person name="Grigoriev I.V."/>
            <person name="Corradi N."/>
            <person name="Roux C."/>
            <person name="Martin F.M."/>
        </authorList>
    </citation>
    <scope>NUCLEOTIDE SEQUENCE [LARGE SCALE GENOMIC DNA]</scope>
    <source>
        <strain evidence="8 9">DAOM 227022</strain>
    </source>
</reference>
<comment type="subcellular location">
    <subcellularLocation>
        <location evidence="2">Chromosome</location>
        <location evidence="2">Centromere</location>
    </subcellularLocation>
    <subcellularLocation>
        <location evidence="1">Nucleus</location>
    </subcellularLocation>
</comment>
<protein>
    <submittedName>
        <fullName evidence="8">Mis6-domain-containing protein</fullName>
    </submittedName>
</protein>
<dbReference type="GO" id="GO:0000070">
    <property type="term" value="P:mitotic sister chromatid segregation"/>
    <property type="evidence" value="ECO:0007669"/>
    <property type="project" value="TreeGrafter"/>
</dbReference>
<dbReference type="EMBL" id="QKYT01000341">
    <property type="protein sequence ID" value="RIA86846.1"/>
    <property type="molecule type" value="Genomic_DNA"/>
</dbReference>